<organism evidence="4 5">
    <name type="scientific">Arthrobacter pigmenti</name>
    <dbReference type="NCBI Taxonomy" id="271432"/>
    <lineage>
        <taxon>Bacteria</taxon>
        <taxon>Bacillati</taxon>
        <taxon>Actinomycetota</taxon>
        <taxon>Actinomycetes</taxon>
        <taxon>Micrococcales</taxon>
        <taxon>Micrococcaceae</taxon>
        <taxon>Arthrobacter</taxon>
    </lineage>
</organism>
<proteinExistence type="predicted"/>
<evidence type="ECO:0000313" key="4">
    <source>
        <dbReference type="EMBL" id="NJC22803.1"/>
    </source>
</evidence>
<feature type="compositionally biased region" description="Low complexity" evidence="1">
    <location>
        <begin position="253"/>
        <end position="270"/>
    </location>
</feature>
<keyword evidence="2" id="KW-0812">Transmembrane</keyword>
<feature type="compositionally biased region" description="Basic residues" evidence="1">
    <location>
        <begin position="208"/>
        <end position="220"/>
    </location>
</feature>
<protein>
    <recommendedName>
        <fullName evidence="3">DUF8094 domain-containing protein</fullName>
    </recommendedName>
</protein>
<keyword evidence="2" id="KW-1133">Transmembrane helix</keyword>
<sequence>MRFPIAAPVMVIGALLVLLGIGQLTWWAPPETVTVSVPQDVQSGPVTVIDAGAKAPDADEVDITVESEGPFTLAVGRANDVDAWVGGAAHLAVTGVGEDELLTEFTDGEETVPNPSGADLWTSEETAEGSLTHRWLNPGEGEWSILIAADGEAPAPTAISITSPNDTATPWAVPLMIIGALLLVLGIAVAFIKPGGGRRRPATVGSRAHARAQNRRRDSRRTFAKLPARRPLALAFAVVLGLSGSGIAHAAETATPAPSATEAAETAETAETPEDAGTGGAAEYPVVLENQLNRILESVATTVAEADAAADATLLEPRVAGAAATLRGANYSVRSQADDVTAPTPVAAEPVLTSMIPTGNEWPRTVVALTQGESNPVPQALVLVQEDPRSNYRMTSSIQMLPGTTFPTKGSPEGLEELPVDEAGSLAVSPQDAVSAIANYLTNPDGDNAETFEPNSFADAITSFQSDVVADAGNDSAEITFTHEAAPENTRAISTGDGGAMVFGYLNHTYSSVPEGPGDSIALDGTVYETLTGENSTEEGIDVRYGEAVMMHVPAADSEERITVIGAAQQLLSAELR</sequence>
<feature type="domain" description="DUF8094" evidence="3">
    <location>
        <begin position="285"/>
        <end position="572"/>
    </location>
</feature>
<reference evidence="4 5" key="1">
    <citation type="submission" date="2020-03" db="EMBL/GenBank/DDBJ databases">
        <title>Sequencing the genomes of 1000 actinobacteria strains.</title>
        <authorList>
            <person name="Klenk H.-P."/>
        </authorList>
    </citation>
    <scope>NUCLEOTIDE SEQUENCE [LARGE SCALE GENOMIC DNA]</scope>
    <source>
        <strain evidence="4 5">DSM 16403</strain>
    </source>
</reference>
<dbReference type="AlphaFoldDB" id="A0A846RI25"/>
<evidence type="ECO:0000256" key="2">
    <source>
        <dbReference type="SAM" id="Phobius"/>
    </source>
</evidence>
<dbReference type="InterPro" id="IPR058407">
    <property type="entry name" value="DUF8094"/>
</dbReference>
<accession>A0A846RI25</accession>
<keyword evidence="2" id="KW-0472">Membrane</keyword>
<feature type="transmembrane region" description="Helical" evidence="2">
    <location>
        <begin position="171"/>
        <end position="192"/>
    </location>
</feature>
<feature type="transmembrane region" description="Helical" evidence="2">
    <location>
        <begin position="231"/>
        <end position="251"/>
    </location>
</feature>
<feature type="transmembrane region" description="Helical" evidence="2">
    <location>
        <begin position="7"/>
        <end position="28"/>
    </location>
</feature>
<dbReference type="Pfam" id="PF26366">
    <property type="entry name" value="DUF8094"/>
    <property type="match status" value="1"/>
</dbReference>
<comment type="caution">
    <text evidence="4">The sequence shown here is derived from an EMBL/GenBank/DDBJ whole genome shotgun (WGS) entry which is preliminary data.</text>
</comment>
<evidence type="ECO:0000256" key="1">
    <source>
        <dbReference type="SAM" id="MobiDB-lite"/>
    </source>
</evidence>
<dbReference type="EMBL" id="JAATJL010000001">
    <property type="protein sequence ID" value="NJC22803.1"/>
    <property type="molecule type" value="Genomic_DNA"/>
</dbReference>
<gene>
    <name evidence="4" type="ORF">BJ994_001879</name>
</gene>
<feature type="region of interest" description="Disordered" evidence="1">
    <location>
        <begin position="196"/>
        <end position="220"/>
    </location>
</feature>
<keyword evidence="5" id="KW-1185">Reference proteome</keyword>
<dbReference type="Proteomes" id="UP000547458">
    <property type="component" value="Unassembled WGS sequence"/>
</dbReference>
<name>A0A846RI25_9MICC</name>
<dbReference type="RefSeq" id="WP_167993614.1">
    <property type="nucleotide sequence ID" value="NZ_JAATJL010000001.1"/>
</dbReference>
<evidence type="ECO:0000259" key="3">
    <source>
        <dbReference type="Pfam" id="PF26366"/>
    </source>
</evidence>
<feature type="region of interest" description="Disordered" evidence="1">
    <location>
        <begin position="253"/>
        <end position="280"/>
    </location>
</feature>
<evidence type="ECO:0000313" key="5">
    <source>
        <dbReference type="Proteomes" id="UP000547458"/>
    </source>
</evidence>